<accession>A0A1H8RGF9</accession>
<dbReference type="PANTHER" id="PTHR32022">
    <property type="entry name" value="D-GLUTAMATE CYCLASE, MITOCHONDRIAL"/>
    <property type="match status" value="1"/>
</dbReference>
<dbReference type="STRING" id="673521.SAMN05660991_01073"/>
<keyword evidence="3" id="KW-1185">Reference proteome</keyword>
<dbReference type="Proteomes" id="UP000198960">
    <property type="component" value="Unassembled WGS sequence"/>
</dbReference>
<evidence type="ECO:0000259" key="1">
    <source>
        <dbReference type="Pfam" id="PF14336"/>
    </source>
</evidence>
<feature type="domain" description="D-glutamate cyclase-like C-terminal" evidence="1">
    <location>
        <begin position="10"/>
        <end position="249"/>
    </location>
</feature>
<sequence length="259" mass="25415">MLAGAATAGRRIGLVTGVHIAWAPLPAAETDGPVGTAVLARALTSLGGEPVVLTDDWCGPVVDACLAAAGCGPAVVVGRAATEDDVRTAVSALDLGALVAVERLGPNRSGRVLTMRAVDITASTAPLHAAFLAPGVPTGAVGDGGNEIGMGVVPPEVVAAAVAHGAEIACRTPVDHLVVAGTSNWGCYGVVAALARAVPDRADRLLALLTPDLDAALLSAAVAAGGIDGVTGEPAPSVDGIAVADYADLFPALVRLARA</sequence>
<dbReference type="AlphaFoldDB" id="A0A1H8RGF9"/>
<dbReference type="PANTHER" id="PTHR32022:SF10">
    <property type="entry name" value="D-GLUTAMATE CYCLASE, MITOCHONDRIAL"/>
    <property type="match status" value="1"/>
</dbReference>
<organism evidence="2 3">
    <name type="scientific">Trujillonella endophytica</name>
    <dbReference type="NCBI Taxonomy" id="673521"/>
    <lineage>
        <taxon>Bacteria</taxon>
        <taxon>Bacillati</taxon>
        <taxon>Actinomycetota</taxon>
        <taxon>Actinomycetes</taxon>
        <taxon>Geodermatophilales</taxon>
        <taxon>Geodermatophilaceae</taxon>
        <taxon>Trujillonella</taxon>
    </lineage>
</organism>
<reference evidence="3" key="1">
    <citation type="submission" date="2016-10" db="EMBL/GenBank/DDBJ databases">
        <authorList>
            <person name="Varghese N."/>
            <person name="Submissions S."/>
        </authorList>
    </citation>
    <scope>NUCLEOTIDE SEQUENCE [LARGE SCALE GENOMIC DNA]</scope>
    <source>
        <strain evidence="3">DSM 45413</strain>
    </source>
</reference>
<dbReference type="Pfam" id="PF14336">
    <property type="entry name" value="GLUCM-like_C"/>
    <property type="match status" value="1"/>
</dbReference>
<dbReference type="EMBL" id="FOEE01000003">
    <property type="protein sequence ID" value="SEO65113.1"/>
    <property type="molecule type" value="Genomic_DNA"/>
</dbReference>
<evidence type="ECO:0000313" key="3">
    <source>
        <dbReference type="Proteomes" id="UP000198960"/>
    </source>
</evidence>
<gene>
    <name evidence="2" type="ORF">SAMN05660991_01073</name>
</gene>
<name>A0A1H8RGF9_9ACTN</name>
<dbReference type="InterPro" id="IPR025504">
    <property type="entry name" value="GLUCM_C"/>
</dbReference>
<dbReference type="Gene3D" id="3.90.1640.20">
    <property type="entry name" value="TON_0340"/>
    <property type="match status" value="1"/>
</dbReference>
<protein>
    <recommendedName>
        <fullName evidence="1">D-glutamate cyclase-like C-terminal domain-containing protein</fullName>
    </recommendedName>
</protein>
<evidence type="ECO:0000313" key="2">
    <source>
        <dbReference type="EMBL" id="SEO65113.1"/>
    </source>
</evidence>
<proteinExistence type="predicted"/>